<keyword evidence="2" id="KW-1185">Reference proteome</keyword>
<evidence type="ECO:0000313" key="2">
    <source>
        <dbReference type="Proteomes" id="UP001283361"/>
    </source>
</evidence>
<comment type="caution">
    <text evidence="1">The sequence shown here is derived from an EMBL/GenBank/DDBJ whole genome shotgun (WGS) entry which is preliminary data.</text>
</comment>
<accession>A0AAE0YUX0</accession>
<proteinExistence type="predicted"/>
<gene>
    <name evidence="1" type="ORF">RRG08_047412</name>
</gene>
<name>A0AAE0YUX0_9GAST</name>
<dbReference type="EMBL" id="JAWDGP010005399">
    <property type="protein sequence ID" value="KAK3757221.1"/>
    <property type="molecule type" value="Genomic_DNA"/>
</dbReference>
<dbReference type="Proteomes" id="UP001283361">
    <property type="component" value="Unassembled WGS sequence"/>
</dbReference>
<reference evidence="1" key="1">
    <citation type="journal article" date="2023" name="G3 (Bethesda)">
        <title>A reference genome for the long-term kleptoplast-retaining sea slug Elysia crispata morphotype clarki.</title>
        <authorList>
            <person name="Eastman K.E."/>
            <person name="Pendleton A.L."/>
            <person name="Shaikh M.A."/>
            <person name="Suttiyut T."/>
            <person name="Ogas R."/>
            <person name="Tomko P."/>
            <person name="Gavelis G."/>
            <person name="Widhalm J.R."/>
            <person name="Wisecaver J.H."/>
        </authorList>
    </citation>
    <scope>NUCLEOTIDE SEQUENCE</scope>
    <source>
        <strain evidence="1">ECLA1</strain>
    </source>
</reference>
<sequence length="102" mass="11063">MESRLLSCSICPDGLDTVQSAGRIHRLPYNVGAQLSPVHQPTPTERFYVVSGGARPAVPTSSLHLFAPGTVLFRPIPSYSSPFLQSLREKRQAICTRPIACG</sequence>
<dbReference type="AlphaFoldDB" id="A0AAE0YUX0"/>
<protein>
    <submittedName>
        <fullName evidence="1">Uncharacterized protein</fullName>
    </submittedName>
</protein>
<organism evidence="1 2">
    <name type="scientific">Elysia crispata</name>
    <name type="common">lettuce slug</name>
    <dbReference type="NCBI Taxonomy" id="231223"/>
    <lineage>
        <taxon>Eukaryota</taxon>
        <taxon>Metazoa</taxon>
        <taxon>Spiralia</taxon>
        <taxon>Lophotrochozoa</taxon>
        <taxon>Mollusca</taxon>
        <taxon>Gastropoda</taxon>
        <taxon>Heterobranchia</taxon>
        <taxon>Euthyneura</taxon>
        <taxon>Panpulmonata</taxon>
        <taxon>Sacoglossa</taxon>
        <taxon>Placobranchoidea</taxon>
        <taxon>Plakobranchidae</taxon>
        <taxon>Elysia</taxon>
    </lineage>
</organism>
<evidence type="ECO:0000313" key="1">
    <source>
        <dbReference type="EMBL" id="KAK3757221.1"/>
    </source>
</evidence>